<dbReference type="InterPro" id="IPR029063">
    <property type="entry name" value="SAM-dependent_MTases_sf"/>
</dbReference>
<comment type="caution">
    <text evidence="5">The sequence shown here is derived from an EMBL/GenBank/DDBJ whole genome shotgun (WGS) entry which is preliminary data.</text>
</comment>
<dbReference type="GO" id="GO:0008168">
    <property type="term" value="F:methyltransferase activity"/>
    <property type="evidence" value="ECO:0007669"/>
    <property type="project" value="UniProtKB-KW"/>
</dbReference>
<dbReference type="Gene3D" id="3.40.50.150">
    <property type="entry name" value="Vaccinia Virus protein VP39"/>
    <property type="match status" value="1"/>
</dbReference>
<dbReference type="PANTHER" id="PTHR43464">
    <property type="entry name" value="METHYLTRANSFERASE"/>
    <property type="match status" value="1"/>
</dbReference>
<sequence length="261" mass="28386">MPEPSETFDAGMSRWQDLRNAPWGRLRYGQAEANLARHLGEAPLRVLDLGGGDGADAIRLARSGHRVSIVDYSAEMLAGAEQEFAAAGLSDRLTVQQADVDGFTSAETFDLVLCHNLIQYSPDPAATLATAAAALRPGGLLSVIAINKHAIPLRKATMELDPAAGLAAVDAEQARAGTFETNLRPYTAGQVLEWLAPLGHRAEGHYGIRAVSDLINDNERKHDPAFFADLERLELRLADLMPYPLIARFFHLVSRALDNRR</sequence>
<dbReference type="Proteomes" id="UP000587527">
    <property type="component" value="Unassembled WGS sequence"/>
</dbReference>
<dbReference type="Pfam" id="PF13649">
    <property type="entry name" value="Methyltransf_25"/>
    <property type="match status" value="1"/>
</dbReference>
<gene>
    <name evidence="5" type="ORF">F4553_006133</name>
</gene>
<keyword evidence="6" id="KW-1185">Reference proteome</keyword>
<reference evidence="5 6" key="1">
    <citation type="submission" date="2020-08" db="EMBL/GenBank/DDBJ databases">
        <title>Sequencing the genomes of 1000 actinobacteria strains.</title>
        <authorList>
            <person name="Klenk H.-P."/>
        </authorList>
    </citation>
    <scope>NUCLEOTIDE SEQUENCE [LARGE SCALE GENOMIC DNA]</scope>
    <source>
        <strain evidence="5 6">DSM 45362</strain>
    </source>
</reference>
<dbReference type="SUPFAM" id="SSF53335">
    <property type="entry name" value="S-adenosyl-L-methionine-dependent methyltransferases"/>
    <property type="match status" value="1"/>
</dbReference>
<protein>
    <submittedName>
        <fullName evidence="5">S-adenosylmethionine-dependent methyltransferase</fullName>
    </submittedName>
</protein>
<dbReference type="InterPro" id="IPR041698">
    <property type="entry name" value="Methyltransf_25"/>
</dbReference>
<evidence type="ECO:0000256" key="3">
    <source>
        <dbReference type="ARBA" id="ARBA00022691"/>
    </source>
</evidence>
<organism evidence="5 6">
    <name type="scientific">Allocatelliglobosispora scoriae</name>
    <dbReference type="NCBI Taxonomy" id="643052"/>
    <lineage>
        <taxon>Bacteria</taxon>
        <taxon>Bacillati</taxon>
        <taxon>Actinomycetota</taxon>
        <taxon>Actinomycetes</taxon>
        <taxon>Micromonosporales</taxon>
        <taxon>Micromonosporaceae</taxon>
        <taxon>Allocatelliglobosispora</taxon>
    </lineage>
</organism>
<accession>A0A841C027</accession>
<keyword evidence="3" id="KW-0949">S-adenosyl-L-methionine</keyword>
<dbReference type="PANTHER" id="PTHR43464:SF19">
    <property type="entry name" value="UBIQUINONE BIOSYNTHESIS O-METHYLTRANSFERASE, MITOCHONDRIAL"/>
    <property type="match status" value="1"/>
</dbReference>
<feature type="domain" description="Methyltransferase" evidence="4">
    <location>
        <begin position="46"/>
        <end position="139"/>
    </location>
</feature>
<evidence type="ECO:0000259" key="4">
    <source>
        <dbReference type="Pfam" id="PF13649"/>
    </source>
</evidence>
<dbReference type="EMBL" id="JACHMN010000003">
    <property type="protein sequence ID" value="MBB5872699.1"/>
    <property type="molecule type" value="Genomic_DNA"/>
</dbReference>
<name>A0A841C027_9ACTN</name>
<proteinExistence type="predicted"/>
<evidence type="ECO:0000256" key="1">
    <source>
        <dbReference type="ARBA" id="ARBA00022603"/>
    </source>
</evidence>
<dbReference type="GO" id="GO:0032259">
    <property type="term" value="P:methylation"/>
    <property type="evidence" value="ECO:0007669"/>
    <property type="project" value="UniProtKB-KW"/>
</dbReference>
<keyword evidence="2 5" id="KW-0808">Transferase</keyword>
<dbReference type="CDD" id="cd02440">
    <property type="entry name" value="AdoMet_MTases"/>
    <property type="match status" value="1"/>
</dbReference>
<dbReference type="AlphaFoldDB" id="A0A841C027"/>
<evidence type="ECO:0000313" key="5">
    <source>
        <dbReference type="EMBL" id="MBB5872699.1"/>
    </source>
</evidence>
<evidence type="ECO:0000256" key="2">
    <source>
        <dbReference type="ARBA" id="ARBA00022679"/>
    </source>
</evidence>
<dbReference type="RefSeq" id="WP_221470537.1">
    <property type="nucleotide sequence ID" value="NZ_JACHMN010000003.1"/>
</dbReference>
<evidence type="ECO:0000313" key="6">
    <source>
        <dbReference type="Proteomes" id="UP000587527"/>
    </source>
</evidence>
<keyword evidence="1 5" id="KW-0489">Methyltransferase</keyword>